<proteinExistence type="predicted"/>
<evidence type="ECO:0000256" key="3">
    <source>
        <dbReference type="ARBA" id="ARBA00023125"/>
    </source>
</evidence>
<feature type="domain" description="HTH tetR-type" evidence="6">
    <location>
        <begin position="14"/>
        <end position="74"/>
    </location>
</feature>
<evidence type="ECO:0000259" key="6">
    <source>
        <dbReference type="PROSITE" id="PS50977"/>
    </source>
</evidence>
<protein>
    <submittedName>
        <fullName evidence="7">TetR family transcriptional regulator KstR2</fullName>
    </submittedName>
</protein>
<dbReference type="PRINTS" id="PR00455">
    <property type="entry name" value="HTHTETR"/>
</dbReference>
<accession>A0ABP4ECZ2</accession>
<dbReference type="PANTHER" id="PTHR30055">
    <property type="entry name" value="HTH-TYPE TRANSCRIPTIONAL REGULATOR RUTR"/>
    <property type="match status" value="1"/>
</dbReference>
<dbReference type="InterPro" id="IPR036271">
    <property type="entry name" value="Tet_transcr_reg_TetR-rel_C_sf"/>
</dbReference>
<keyword evidence="3 5" id="KW-0238">DNA-binding</keyword>
<dbReference type="SUPFAM" id="SSF48498">
    <property type="entry name" value="Tetracyclin repressor-like, C-terminal domain"/>
    <property type="match status" value="1"/>
</dbReference>
<dbReference type="InterPro" id="IPR009057">
    <property type="entry name" value="Homeodomain-like_sf"/>
</dbReference>
<keyword evidence="1" id="KW-0678">Repressor</keyword>
<dbReference type="RefSeq" id="WP_343993644.1">
    <property type="nucleotide sequence ID" value="NZ_BAAALG010000007.1"/>
</dbReference>
<evidence type="ECO:0000256" key="2">
    <source>
        <dbReference type="ARBA" id="ARBA00023015"/>
    </source>
</evidence>
<feature type="DNA-binding region" description="H-T-H motif" evidence="5">
    <location>
        <begin position="37"/>
        <end position="56"/>
    </location>
</feature>
<dbReference type="InterPro" id="IPR041490">
    <property type="entry name" value="KstR2_TetR_C"/>
</dbReference>
<dbReference type="InterPro" id="IPR001647">
    <property type="entry name" value="HTH_TetR"/>
</dbReference>
<evidence type="ECO:0000256" key="1">
    <source>
        <dbReference type="ARBA" id="ARBA00022491"/>
    </source>
</evidence>
<keyword evidence="8" id="KW-1185">Reference proteome</keyword>
<organism evidence="7 8">
    <name type="scientific">Nocardioides dubius</name>
    <dbReference type="NCBI Taxonomy" id="317019"/>
    <lineage>
        <taxon>Bacteria</taxon>
        <taxon>Bacillati</taxon>
        <taxon>Actinomycetota</taxon>
        <taxon>Actinomycetes</taxon>
        <taxon>Propionibacteriales</taxon>
        <taxon>Nocardioidaceae</taxon>
        <taxon>Nocardioides</taxon>
    </lineage>
</organism>
<evidence type="ECO:0000256" key="5">
    <source>
        <dbReference type="PROSITE-ProRule" id="PRU00335"/>
    </source>
</evidence>
<keyword evidence="4" id="KW-0804">Transcription</keyword>
<dbReference type="Gene3D" id="1.10.10.60">
    <property type="entry name" value="Homeodomain-like"/>
    <property type="match status" value="1"/>
</dbReference>
<dbReference type="Pfam" id="PF17932">
    <property type="entry name" value="TetR_C_24"/>
    <property type="match status" value="1"/>
</dbReference>
<dbReference type="SUPFAM" id="SSF46689">
    <property type="entry name" value="Homeodomain-like"/>
    <property type="match status" value="1"/>
</dbReference>
<dbReference type="Pfam" id="PF00440">
    <property type="entry name" value="TetR_N"/>
    <property type="match status" value="1"/>
</dbReference>
<evidence type="ECO:0000256" key="4">
    <source>
        <dbReference type="ARBA" id="ARBA00023163"/>
    </source>
</evidence>
<dbReference type="InterPro" id="IPR050109">
    <property type="entry name" value="HTH-type_TetR-like_transc_reg"/>
</dbReference>
<dbReference type="Gene3D" id="1.10.357.10">
    <property type="entry name" value="Tetracycline Repressor, domain 2"/>
    <property type="match status" value="1"/>
</dbReference>
<reference evidence="8" key="1">
    <citation type="journal article" date="2019" name="Int. J. Syst. Evol. Microbiol.">
        <title>The Global Catalogue of Microorganisms (GCM) 10K type strain sequencing project: providing services to taxonomists for standard genome sequencing and annotation.</title>
        <authorList>
            <consortium name="The Broad Institute Genomics Platform"/>
            <consortium name="The Broad Institute Genome Sequencing Center for Infectious Disease"/>
            <person name="Wu L."/>
            <person name="Ma J."/>
        </authorList>
    </citation>
    <scope>NUCLEOTIDE SEQUENCE [LARGE SCALE GENOMIC DNA]</scope>
    <source>
        <strain evidence="8">JCM 13008</strain>
    </source>
</reference>
<name>A0ABP4ECZ2_9ACTN</name>
<dbReference type="Proteomes" id="UP001501581">
    <property type="component" value="Unassembled WGS sequence"/>
</dbReference>
<gene>
    <name evidence="7" type="primary">kstR2_2</name>
    <name evidence="7" type="ORF">GCM10009668_18620</name>
</gene>
<sequence length="205" mass="23312">MARRQTGEESAYREAKRAELLKVCAELIARRGYAATTVREIGDAAGLLSGSLYYYFKSKEDILESLVSGLQDVLWARYQEIVDSADSPRVKLERALRVSLEAMHTHNDEVRVYQNEGAMLHLNERFKPMAARRHEFESMISGFLVDGVAAGEFRADLRVQVAFRLIRDSVWPVVHWYRPGGDVTIDEVADEYLALLFDGLNPRSM</sequence>
<dbReference type="PANTHER" id="PTHR30055:SF175">
    <property type="entry name" value="HTH-TYPE TRANSCRIPTIONAL REPRESSOR KSTR2"/>
    <property type="match status" value="1"/>
</dbReference>
<evidence type="ECO:0000313" key="7">
    <source>
        <dbReference type="EMBL" id="GAA1100829.1"/>
    </source>
</evidence>
<dbReference type="PROSITE" id="PS50977">
    <property type="entry name" value="HTH_TETR_2"/>
    <property type="match status" value="1"/>
</dbReference>
<dbReference type="EMBL" id="BAAALG010000007">
    <property type="protein sequence ID" value="GAA1100829.1"/>
    <property type="molecule type" value="Genomic_DNA"/>
</dbReference>
<comment type="caution">
    <text evidence="7">The sequence shown here is derived from an EMBL/GenBank/DDBJ whole genome shotgun (WGS) entry which is preliminary data.</text>
</comment>
<evidence type="ECO:0000313" key="8">
    <source>
        <dbReference type="Proteomes" id="UP001501581"/>
    </source>
</evidence>
<keyword evidence="2" id="KW-0805">Transcription regulation</keyword>